<evidence type="ECO:0000256" key="1">
    <source>
        <dbReference type="ARBA" id="ARBA00023117"/>
    </source>
</evidence>
<feature type="coiled-coil region" evidence="3">
    <location>
        <begin position="256"/>
        <end position="283"/>
    </location>
</feature>
<dbReference type="Proteomes" id="UP001634394">
    <property type="component" value="Unassembled WGS sequence"/>
</dbReference>
<dbReference type="InterPro" id="IPR001487">
    <property type="entry name" value="Bromodomain"/>
</dbReference>
<dbReference type="InterPro" id="IPR037966">
    <property type="entry name" value="Brd8_Bromo_dom"/>
</dbReference>
<dbReference type="AlphaFoldDB" id="A0ABD3VSK3"/>
<evidence type="ECO:0000256" key="2">
    <source>
        <dbReference type="PROSITE-ProRule" id="PRU00035"/>
    </source>
</evidence>
<dbReference type="Gene3D" id="1.20.920.10">
    <property type="entry name" value="Bromodomain-like"/>
    <property type="match status" value="1"/>
</dbReference>
<dbReference type="SMART" id="SM00297">
    <property type="entry name" value="BROMO"/>
    <property type="match status" value="1"/>
</dbReference>
<keyword evidence="3" id="KW-0175">Coiled coil</keyword>
<feature type="compositionally biased region" description="Basic and acidic residues" evidence="4">
    <location>
        <begin position="671"/>
        <end position="682"/>
    </location>
</feature>
<feature type="region of interest" description="Disordered" evidence="4">
    <location>
        <begin position="669"/>
        <end position="706"/>
    </location>
</feature>
<dbReference type="PROSITE" id="PS50014">
    <property type="entry name" value="BROMODOMAIN_2"/>
    <property type="match status" value="1"/>
</dbReference>
<dbReference type="PANTHER" id="PTHR15398">
    <property type="entry name" value="BROMODOMAIN-CONTAINING PROTEIN 8"/>
    <property type="match status" value="1"/>
</dbReference>
<evidence type="ECO:0000256" key="4">
    <source>
        <dbReference type="SAM" id="MobiDB-lite"/>
    </source>
</evidence>
<dbReference type="CDD" id="cd05507">
    <property type="entry name" value="Bromo_brd8_like"/>
    <property type="match status" value="1"/>
</dbReference>
<protein>
    <recommendedName>
        <fullName evidence="5">Bromo domain-containing protein</fullName>
    </recommendedName>
</protein>
<dbReference type="Pfam" id="PF00439">
    <property type="entry name" value="Bromodomain"/>
    <property type="match status" value="1"/>
</dbReference>
<evidence type="ECO:0000313" key="6">
    <source>
        <dbReference type="EMBL" id="KAL3864018.1"/>
    </source>
</evidence>
<dbReference type="PRINTS" id="PR00503">
    <property type="entry name" value="BROMODOMAIN"/>
</dbReference>
<dbReference type="PANTHER" id="PTHR15398:SF4">
    <property type="entry name" value="BROMODOMAIN-CONTAINING PROTEIN 8 ISOFORM X1"/>
    <property type="match status" value="1"/>
</dbReference>
<feature type="compositionally biased region" description="Basic and acidic residues" evidence="4">
    <location>
        <begin position="401"/>
        <end position="417"/>
    </location>
</feature>
<feature type="domain" description="Bromo" evidence="5">
    <location>
        <begin position="564"/>
        <end position="634"/>
    </location>
</feature>
<feature type="compositionally biased region" description="Polar residues" evidence="4">
    <location>
        <begin position="329"/>
        <end position="345"/>
    </location>
</feature>
<feature type="compositionally biased region" description="Low complexity" evidence="4">
    <location>
        <begin position="447"/>
        <end position="458"/>
    </location>
</feature>
<comment type="caution">
    <text evidence="6">The sequence shown here is derived from an EMBL/GenBank/DDBJ whole genome shotgun (WGS) entry which is preliminary data.</text>
</comment>
<evidence type="ECO:0000313" key="7">
    <source>
        <dbReference type="Proteomes" id="UP001634394"/>
    </source>
</evidence>
<gene>
    <name evidence="6" type="ORF">ACJMK2_005730</name>
</gene>
<sequence length="706" mass="78882">MAVPLKLMKVPLDVWSVKEKLALACSVKRSGDQNWVSVSRAIKPFGDPNRPPDWFSQKNCAVQYAELLEQVETPKRKRGDKEKEAIETPGDQIVRKLVIEHIEELKRFVQEEQQRYKKLKREVELIRSGQWDDRLEDVWEEMQREKKEKEEKAREAERKAEEEAKARAQALALRRVQKLNRNQSASSLSEFDENTQDSISDQVNIETDDENLAPITPTILTYPESIPQIKIEIPPNLTPEVTKPMPPTSPLLSSLLQSKHKSFDDLQQIKAEAEAEHAAALQASQQAAAAASTATAAAAAMTTTPASTTVPEVPSHDPEVPTSPAPKSPMQTDSNDSTIDQSSVSVPLESGLQPQSGSAGEENTLSQEDMSINTAEIAENEEPVEPKVKIEEETESEDPLGEVKKESPSKVLVKQEEQSEDEVEMAVTPSASFISVDDEVSIKEEPLSPSSSISSRLSETGGMSSSSRKHRKASKSRGGRRSNLKQTRKSVTEEDKKDDVSSRASDAETTDDERDELSMSANLGQGAFSESIPNSPLSHCSDTEDEKSYKAWKKSIMLVWRAAANHKYANVFLHPVTDDIAPGYGSIVHRPIDLSTVKKNIENGVIRTTQELQRDMMLMFTNAVMYNSSNHDVYKMAVEMYDDVLEHIEQYVSTQLMVQSSEVKLLRHIRRNESSDREEETKRRRTSSEAAEGGKAKKRKSRVEDT</sequence>
<dbReference type="EMBL" id="JBJQND010000010">
    <property type="protein sequence ID" value="KAL3864018.1"/>
    <property type="molecule type" value="Genomic_DNA"/>
</dbReference>
<accession>A0ABD3VSK3</accession>
<name>A0ABD3VSK3_SINWO</name>
<feature type="region of interest" description="Disordered" evidence="4">
    <location>
        <begin position="302"/>
        <end position="517"/>
    </location>
</feature>
<feature type="coiled-coil region" evidence="3">
    <location>
        <begin position="102"/>
        <end position="173"/>
    </location>
</feature>
<feature type="compositionally biased region" description="Basic residues" evidence="4">
    <location>
        <begin position="696"/>
        <end position="706"/>
    </location>
</feature>
<dbReference type="InterPro" id="IPR036427">
    <property type="entry name" value="Bromodomain-like_sf"/>
</dbReference>
<evidence type="ECO:0000256" key="3">
    <source>
        <dbReference type="SAM" id="Coils"/>
    </source>
</evidence>
<keyword evidence="7" id="KW-1185">Reference proteome</keyword>
<feature type="compositionally biased region" description="Basic residues" evidence="4">
    <location>
        <begin position="467"/>
        <end position="488"/>
    </location>
</feature>
<reference evidence="6 7" key="1">
    <citation type="submission" date="2024-11" db="EMBL/GenBank/DDBJ databases">
        <title>Chromosome-level genome assembly of the freshwater bivalve Anodonta woodiana.</title>
        <authorList>
            <person name="Chen X."/>
        </authorList>
    </citation>
    <scope>NUCLEOTIDE SEQUENCE [LARGE SCALE GENOMIC DNA]</scope>
    <source>
        <strain evidence="6">MN2024</strain>
        <tissue evidence="6">Gills</tissue>
    </source>
</reference>
<feature type="compositionally biased region" description="Polar residues" evidence="4">
    <location>
        <begin position="352"/>
        <end position="374"/>
    </location>
</feature>
<evidence type="ECO:0000259" key="5">
    <source>
        <dbReference type="PROSITE" id="PS50014"/>
    </source>
</evidence>
<keyword evidence="1 2" id="KW-0103">Bromodomain</keyword>
<proteinExistence type="predicted"/>
<feature type="compositionally biased region" description="Basic and acidic residues" evidence="4">
    <location>
        <begin position="490"/>
        <end position="501"/>
    </location>
</feature>
<dbReference type="SUPFAM" id="SSF47370">
    <property type="entry name" value="Bromodomain"/>
    <property type="match status" value="1"/>
</dbReference>
<organism evidence="6 7">
    <name type="scientific">Sinanodonta woodiana</name>
    <name type="common">Chinese pond mussel</name>
    <name type="synonym">Anodonta woodiana</name>
    <dbReference type="NCBI Taxonomy" id="1069815"/>
    <lineage>
        <taxon>Eukaryota</taxon>
        <taxon>Metazoa</taxon>
        <taxon>Spiralia</taxon>
        <taxon>Lophotrochozoa</taxon>
        <taxon>Mollusca</taxon>
        <taxon>Bivalvia</taxon>
        <taxon>Autobranchia</taxon>
        <taxon>Heteroconchia</taxon>
        <taxon>Palaeoheterodonta</taxon>
        <taxon>Unionida</taxon>
        <taxon>Unionoidea</taxon>
        <taxon>Unionidae</taxon>
        <taxon>Unioninae</taxon>
        <taxon>Sinanodonta</taxon>
    </lineage>
</organism>